<proteinExistence type="predicted"/>
<evidence type="ECO:0000313" key="3">
    <source>
        <dbReference type="EMBL" id="MEC5423857.1"/>
    </source>
</evidence>
<feature type="region of interest" description="Disordered" evidence="1">
    <location>
        <begin position="209"/>
        <end position="232"/>
    </location>
</feature>
<accession>A0ABU6KHA8</accession>
<gene>
    <name evidence="3" type="ORF">QGM71_10180</name>
</gene>
<organism evidence="3 4">
    <name type="scientific">Virgibacillus tibetensis</name>
    <dbReference type="NCBI Taxonomy" id="3042313"/>
    <lineage>
        <taxon>Bacteria</taxon>
        <taxon>Bacillati</taxon>
        <taxon>Bacillota</taxon>
        <taxon>Bacilli</taxon>
        <taxon>Bacillales</taxon>
        <taxon>Bacillaceae</taxon>
        <taxon>Virgibacillus</taxon>
    </lineage>
</organism>
<feature type="transmembrane region" description="Helical" evidence="2">
    <location>
        <begin position="6"/>
        <end position="25"/>
    </location>
</feature>
<dbReference type="EMBL" id="JARZFX010000004">
    <property type="protein sequence ID" value="MEC5423857.1"/>
    <property type="molecule type" value="Genomic_DNA"/>
</dbReference>
<dbReference type="Proteomes" id="UP001335737">
    <property type="component" value="Unassembled WGS sequence"/>
</dbReference>
<keyword evidence="2" id="KW-0812">Transmembrane</keyword>
<evidence type="ECO:0000256" key="1">
    <source>
        <dbReference type="SAM" id="MobiDB-lite"/>
    </source>
</evidence>
<evidence type="ECO:0000313" key="4">
    <source>
        <dbReference type="Proteomes" id="UP001335737"/>
    </source>
</evidence>
<protein>
    <submittedName>
        <fullName evidence="3">Uncharacterized protein</fullName>
    </submittedName>
</protein>
<name>A0ABU6KHA8_9BACI</name>
<reference evidence="3 4" key="1">
    <citation type="journal article" date="2024" name="Int. J. Syst. Evol. Microbiol.">
        <title>Virgibacillus tibetensis sp. nov., isolated from salt lake on the Tibetan Plateau of China.</title>
        <authorList>
            <person name="Phurbu D."/>
            <person name="Liu Z.-X."/>
            <person name="Wang R."/>
            <person name="Zheng Y.-Y."/>
            <person name="Liu H.-C."/>
            <person name="Zhou Y.-G."/>
            <person name="Yu Y.-J."/>
            <person name="Li A.-H."/>
        </authorList>
    </citation>
    <scope>NUCLEOTIDE SEQUENCE [LARGE SCALE GENOMIC DNA]</scope>
    <source>
        <strain evidence="3 4">C22-A2</strain>
    </source>
</reference>
<sequence length="356" mass="40649">MENLWLILLVAGLAVFIISFLLAIYKALRKTKVITPSTVSLLIISLILVCGSLLITIINNNLDHEKFVTSNDEEQVLHEEVMKNESIDSSQPISDRYEPIEIAEILVEQEMAKRQIDPDDWEITEIEISSDNIIDNIADYDKPVGKMRVVWVTGYVSGIGDVGNIDLELYKLDGDTVWYIDKHWGVLRDIEVPEMPSVDESNYQLSTSDQISIGDNDLDESEVNSQEIDDDETSEYFAGLEERYLSSLYEHFEQIGLINYLEGGKFYIKDTEVFQTPAAISDRREYTYYLDGTLTTDFGALTENEQYELLTKINFGEFEFYEGHMFDVDSIELISGTDVLTRTTNSLDKNGERFLP</sequence>
<feature type="compositionally biased region" description="Acidic residues" evidence="1">
    <location>
        <begin position="216"/>
        <end position="232"/>
    </location>
</feature>
<dbReference type="RefSeq" id="WP_327607428.1">
    <property type="nucleotide sequence ID" value="NZ_JARZFX010000004.1"/>
</dbReference>
<keyword evidence="2" id="KW-0472">Membrane</keyword>
<comment type="caution">
    <text evidence="3">The sequence shown here is derived from an EMBL/GenBank/DDBJ whole genome shotgun (WGS) entry which is preliminary data.</text>
</comment>
<evidence type="ECO:0000256" key="2">
    <source>
        <dbReference type="SAM" id="Phobius"/>
    </source>
</evidence>
<keyword evidence="2" id="KW-1133">Transmembrane helix</keyword>
<keyword evidence="4" id="KW-1185">Reference proteome</keyword>
<feature type="transmembrane region" description="Helical" evidence="2">
    <location>
        <begin position="37"/>
        <end position="58"/>
    </location>
</feature>